<dbReference type="HOGENOM" id="CLU_1394915_0_0_6"/>
<proteinExistence type="predicted"/>
<dbReference type="Proteomes" id="UP000005090">
    <property type="component" value="Chromosome"/>
</dbReference>
<sequence>MKLFKIRCDNKYRVPLLDNREENNRYLVGKEWHSLREGWHPLPFSFYADPKDIKKGWNKQPDICIYHEGLFIRVDLISVIFPEKPVELELLPILIDGEHWMLLNCLKTTKDYDPEQSKFYRSGENQQIYMIKHLVLYDSSVEPIGLFTLEDSNRAGIFVTESFVERINKLGLKGVEFNEIGVLEPRQCDKGRTSD</sequence>
<dbReference type="EMBL" id="CM001475">
    <property type="protein sequence ID" value="EIC30163.1"/>
    <property type="molecule type" value="Genomic_DNA"/>
</dbReference>
<evidence type="ECO:0000313" key="1">
    <source>
        <dbReference type="EMBL" id="EIC30163.1"/>
    </source>
</evidence>
<protein>
    <submittedName>
        <fullName evidence="1">Uncharacterized protein</fullName>
    </submittedName>
</protein>
<gene>
    <name evidence="1" type="ORF">Metal_2441</name>
</gene>
<name>H8GI19_METAL</name>
<organism evidence="1 2">
    <name type="scientific">Methylomicrobium album BG8</name>
    <dbReference type="NCBI Taxonomy" id="686340"/>
    <lineage>
        <taxon>Bacteria</taxon>
        <taxon>Pseudomonadati</taxon>
        <taxon>Pseudomonadota</taxon>
        <taxon>Gammaproteobacteria</taxon>
        <taxon>Methylococcales</taxon>
        <taxon>Methylococcaceae</taxon>
        <taxon>Methylomicrobium</taxon>
    </lineage>
</organism>
<accession>H8GI19</accession>
<evidence type="ECO:0000313" key="2">
    <source>
        <dbReference type="Proteomes" id="UP000005090"/>
    </source>
</evidence>
<dbReference type="RefSeq" id="WP_005372620.1">
    <property type="nucleotide sequence ID" value="NZ_CM001475.1"/>
</dbReference>
<reference evidence="1 2" key="1">
    <citation type="journal article" date="2013" name="Genome Announc.">
        <title>Genome Sequence of the Obligate Gammaproteobacterial Methanotroph Methylomicrobium album Strain BG8.</title>
        <authorList>
            <person name="Kits K.D."/>
            <person name="Kalyuzhnaya M.G."/>
            <person name="Klotz M.G."/>
            <person name="Jetten M.S."/>
            <person name="Op den Camp H.J."/>
            <person name="Vuilleumier S."/>
            <person name="Bringel F."/>
            <person name="Dispirito A.A."/>
            <person name="Murrell J.C."/>
            <person name="Bruce D."/>
            <person name="Cheng J.F."/>
            <person name="Copeland A."/>
            <person name="Goodwin L."/>
            <person name="Hauser L."/>
            <person name="Lajus A."/>
            <person name="Land M.L."/>
            <person name="Lapidus A."/>
            <person name="Lucas S."/>
            <person name="Medigue C."/>
            <person name="Pitluck S."/>
            <person name="Woyke T."/>
            <person name="Zeytun A."/>
            <person name="Stein L.Y."/>
        </authorList>
    </citation>
    <scope>NUCLEOTIDE SEQUENCE [LARGE SCALE GENOMIC DNA]</scope>
    <source>
        <strain evidence="1 2">BG8</strain>
    </source>
</reference>
<keyword evidence="2" id="KW-1185">Reference proteome</keyword>
<dbReference type="AlphaFoldDB" id="H8GI19"/>